<name>A0ABU6XHW1_9FABA</name>
<gene>
    <name evidence="1" type="ORF">PIB30_058378</name>
</gene>
<dbReference type="EMBL" id="JASCZI010211938">
    <property type="protein sequence ID" value="MED6197629.1"/>
    <property type="molecule type" value="Genomic_DNA"/>
</dbReference>
<proteinExistence type="predicted"/>
<keyword evidence="2" id="KW-1185">Reference proteome</keyword>
<sequence>GIYFQRESNNMDVIAQEQVQEIPVEANATASVVDESASIENRTKFAGKVGYPRIESG</sequence>
<accession>A0ABU6XHW1</accession>
<dbReference type="Proteomes" id="UP001341840">
    <property type="component" value="Unassembled WGS sequence"/>
</dbReference>
<evidence type="ECO:0000313" key="2">
    <source>
        <dbReference type="Proteomes" id="UP001341840"/>
    </source>
</evidence>
<protein>
    <submittedName>
        <fullName evidence="1">Uncharacterized protein</fullName>
    </submittedName>
</protein>
<evidence type="ECO:0000313" key="1">
    <source>
        <dbReference type="EMBL" id="MED6197629.1"/>
    </source>
</evidence>
<comment type="caution">
    <text evidence="1">The sequence shown here is derived from an EMBL/GenBank/DDBJ whole genome shotgun (WGS) entry which is preliminary data.</text>
</comment>
<organism evidence="1 2">
    <name type="scientific">Stylosanthes scabra</name>
    <dbReference type="NCBI Taxonomy" id="79078"/>
    <lineage>
        <taxon>Eukaryota</taxon>
        <taxon>Viridiplantae</taxon>
        <taxon>Streptophyta</taxon>
        <taxon>Embryophyta</taxon>
        <taxon>Tracheophyta</taxon>
        <taxon>Spermatophyta</taxon>
        <taxon>Magnoliopsida</taxon>
        <taxon>eudicotyledons</taxon>
        <taxon>Gunneridae</taxon>
        <taxon>Pentapetalae</taxon>
        <taxon>rosids</taxon>
        <taxon>fabids</taxon>
        <taxon>Fabales</taxon>
        <taxon>Fabaceae</taxon>
        <taxon>Papilionoideae</taxon>
        <taxon>50 kb inversion clade</taxon>
        <taxon>dalbergioids sensu lato</taxon>
        <taxon>Dalbergieae</taxon>
        <taxon>Pterocarpus clade</taxon>
        <taxon>Stylosanthes</taxon>
    </lineage>
</organism>
<reference evidence="1 2" key="1">
    <citation type="journal article" date="2023" name="Plants (Basel)">
        <title>Bridging the Gap: Combining Genomics and Transcriptomics Approaches to Understand Stylosanthes scabra, an Orphan Legume from the Brazilian Caatinga.</title>
        <authorList>
            <person name="Ferreira-Neto J.R.C."/>
            <person name="da Silva M.D."/>
            <person name="Binneck E."/>
            <person name="de Melo N.F."/>
            <person name="da Silva R.H."/>
            <person name="de Melo A.L.T.M."/>
            <person name="Pandolfi V."/>
            <person name="Bustamante F.O."/>
            <person name="Brasileiro-Vidal A.C."/>
            <person name="Benko-Iseppon A.M."/>
        </authorList>
    </citation>
    <scope>NUCLEOTIDE SEQUENCE [LARGE SCALE GENOMIC DNA]</scope>
    <source>
        <tissue evidence="1">Leaves</tissue>
    </source>
</reference>
<feature type="non-terminal residue" evidence="1">
    <location>
        <position position="1"/>
    </location>
</feature>